<organism evidence="2 3">
    <name type="scientific">Lentithecium fluviatile CBS 122367</name>
    <dbReference type="NCBI Taxonomy" id="1168545"/>
    <lineage>
        <taxon>Eukaryota</taxon>
        <taxon>Fungi</taxon>
        <taxon>Dikarya</taxon>
        <taxon>Ascomycota</taxon>
        <taxon>Pezizomycotina</taxon>
        <taxon>Dothideomycetes</taxon>
        <taxon>Pleosporomycetidae</taxon>
        <taxon>Pleosporales</taxon>
        <taxon>Massarineae</taxon>
        <taxon>Lentitheciaceae</taxon>
        <taxon>Lentithecium</taxon>
    </lineage>
</organism>
<dbReference type="Proteomes" id="UP000799291">
    <property type="component" value="Unassembled WGS sequence"/>
</dbReference>
<feature type="signal peptide" evidence="1">
    <location>
        <begin position="1"/>
        <end position="29"/>
    </location>
</feature>
<dbReference type="AlphaFoldDB" id="A0A6G1IX33"/>
<dbReference type="EMBL" id="MU005586">
    <property type="protein sequence ID" value="KAF2682812.1"/>
    <property type="molecule type" value="Genomic_DNA"/>
</dbReference>
<gene>
    <name evidence="2" type="ORF">K458DRAFT_55892</name>
</gene>
<evidence type="ECO:0008006" key="4">
    <source>
        <dbReference type="Google" id="ProtNLM"/>
    </source>
</evidence>
<reference evidence="2" key="1">
    <citation type="journal article" date="2020" name="Stud. Mycol.">
        <title>101 Dothideomycetes genomes: a test case for predicting lifestyles and emergence of pathogens.</title>
        <authorList>
            <person name="Haridas S."/>
            <person name="Albert R."/>
            <person name="Binder M."/>
            <person name="Bloem J."/>
            <person name="Labutti K."/>
            <person name="Salamov A."/>
            <person name="Andreopoulos B."/>
            <person name="Baker S."/>
            <person name="Barry K."/>
            <person name="Bills G."/>
            <person name="Bluhm B."/>
            <person name="Cannon C."/>
            <person name="Castanera R."/>
            <person name="Culley D."/>
            <person name="Daum C."/>
            <person name="Ezra D."/>
            <person name="Gonzalez J."/>
            <person name="Henrissat B."/>
            <person name="Kuo A."/>
            <person name="Liang C."/>
            <person name="Lipzen A."/>
            <person name="Lutzoni F."/>
            <person name="Magnuson J."/>
            <person name="Mondo S."/>
            <person name="Nolan M."/>
            <person name="Ohm R."/>
            <person name="Pangilinan J."/>
            <person name="Park H.-J."/>
            <person name="Ramirez L."/>
            <person name="Alfaro M."/>
            <person name="Sun H."/>
            <person name="Tritt A."/>
            <person name="Yoshinaga Y."/>
            <person name="Zwiers L.-H."/>
            <person name="Turgeon B."/>
            <person name="Goodwin S."/>
            <person name="Spatafora J."/>
            <person name="Crous P."/>
            <person name="Grigoriev I."/>
        </authorList>
    </citation>
    <scope>NUCLEOTIDE SEQUENCE</scope>
    <source>
        <strain evidence="2">CBS 122367</strain>
    </source>
</reference>
<evidence type="ECO:0000313" key="2">
    <source>
        <dbReference type="EMBL" id="KAF2682812.1"/>
    </source>
</evidence>
<evidence type="ECO:0000256" key="1">
    <source>
        <dbReference type="SAM" id="SignalP"/>
    </source>
</evidence>
<evidence type="ECO:0000313" key="3">
    <source>
        <dbReference type="Proteomes" id="UP000799291"/>
    </source>
</evidence>
<keyword evidence="1" id="KW-0732">Signal</keyword>
<proteinExistence type="predicted"/>
<feature type="chain" id="PRO_5026072196" description="Secreted protein" evidence="1">
    <location>
        <begin position="30"/>
        <end position="101"/>
    </location>
</feature>
<protein>
    <recommendedName>
        <fullName evidence="4">Secreted protein</fullName>
    </recommendedName>
</protein>
<name>A0A6G1IX33_9PLEO</name>
<sequence length="101" mass="11217">MCRLTGWLRANVRIAPCTMVVFLSGLTSHDPPCAYHRQPYYLPTLVPERCGTTRGGSVLPIISRLWHGRVMKTAAGGARDVPYSVRGIGRDQRQVQLVVAR</sequence>
<accession>A0A6G1IX33</accession>
<keyword evidence="3" id="KW-1185">Reference proteome</keyword>